<accession>A0A5B9MP48</accession>
<sequence length="120" mass="13288">METTRFDQAFWRRGIVRLDLSSCFPRDRTSGKRVLQGNKDWDAEATPTDRWTIEFAGVGAASGLGMPSTEQVRHCDRCRGLKLAFGRLLVFDQAAGAHDVAGVGVVVEKIRFLLAAEHDP</sequence>
<dbReference type="AlphaFoldDB" id="A0A5B9MP48"/>
<keyword evidence="2" id="KW-1185">Reference proteome</keyword>
<dbReference type="EMBL" id="CP036264">
    <property type="protein sequence ID" value="QEG01416.1"/>
    <property type="molecule type" value="Genomic_DNA"/>
</dbReference>
<reference evidence="1 2" key="1">
    <citation type="submission" date="2019-02" db="EMBL/GenBank/DDBJ databases">
        <title>Planctomycetal bacteria perform biofilm scaping via a novel small molecule.</title>
        <authorList>
            <person name="Jeske O."/>
            <person name="Boedeker C."/>
            <person name="Wiegand S."/>
            <person name="Breitling P."/>
            <person name="Kallscheuer N."/>
            <person name="Jogler M."/>
            <person name="Rohde M."/>
            <person name="Petersen J."/>
            <person name="Medema M.H."/>
            <person name="Surup F."/>
            <person name="Jogler C."/>
        </authorList>
    </citation>
    <scope>NUCLEOTIDE SEQUENCE [LARGE SCALE GENOMIC DNA]</scope>
    <source>
        <strain evidence="1 2">Mal15</strain>
    </source>
</reference>
<dbReference type="Proteomes" id="UP000321353">
    <property type="component" value="Chromosome"/>
</dbReference>
<dbReference type="KEGG" id="smam:Mal15_54920"/>
<protein>
    <submittedName>
        <fullName evidence="1">Uncharacterized protein</fullName>
    </submittedName>
</protein>
<organism evidence="1 2">
    <name type="scientific">Stieleria maiorica</name>
    <dbReference type="NCBI Taxonomy" id="2795974"/>
    <lineage>
        <taxon>Bacteria</taxon>
        <taxon>Pseudomonadati</taxon>
        <taxon>Planctomycetota</taxon>
        <taxon>Planctomycetia</taxon>
        <taxon>Pirellulales</taxon>
        <taxon>Pirellulaceae</taxon>
        <taxon>Stieleria</taxon>
    </lineage>
</organism>
<evidence type="ECO:0000313" key="1">
    <source>
        <dbReference type="EMBL" id="QEG01416.1"/>
    </source>
</evidence>
<evidence type="ECO:0000313" key="2">
    <source>
        <dbReference type="Proteomes" id="UP000321353"/>
    </source>
</evidence>
<proteinExistence type="predicted"/>
<gene>
    <name evidence="1" type="ORF">Mal15_54920</name>
</gene>
<name>A0A5B9MP48_9BACT</name>